<dbReference type="Gene3D" id="2.40.170.20">
    <property type="entry name" value="TonB-dependent receptor, beta-barrel domain"/>
    <property type="match status" value="1"/>
</dbReference>
<evidence type="ECO:0000259" key="8">
    <source>
        <dbReference type="Pfam" id="PF07715"/>
    </source>
</evidence>
<dbReference type="GO" id="GO:0009279">
    <property type="term" value="C:cell outer membrane"/>
    <property type="evidence" value="ECO:0007669"/>
    <property type="project" value="UniProtKB-SubCell"/>
</dbReference>
<evidence type="ECO:0000256" key="1">
    <source>
        <dbReference type="ARBA" id="ARBA00004571"/>
    </source>
</evidence>
<keyword evidence="3 7" id="KW-1134">Transmembrane beta strand</keyword>
<dbReference type="InterPro" id="IPR023997">
    <property type="entry name" value="TonB-dep_OMP_SusC/RagA_CS"/>
</dbReference>
<protein>
    <submittedName>
        <fullName evidence="9">TonB-linked outer membrane protein, SusC/RagA family</fullName>
    </submittedName>
</protein>
<keyword evidence="2 7" id="KW-0813">Transport</keyword>
<dbReference type="InterPro" id="IPR012910">
    <property type="entry name" value="Plug_dom"/>
</dbReference>
<dbReference type="RefSeq" id="WP_089833616.1">
    <property type="nucleotide sequence ID" value="NZ_FNBN01000003.1"/>
</dbReference>
<evidence type="ECO:0000256" key="7">
    <source>
        <dbReference type="PROSITE-ProRule" id="PRU01360"/>
    </source>
</evidence>
<evidence type="ECO:0000256" key="5">
    <source>
        <dbReference type="ARBA" id="ARBA00023136"/>
    </source>
</evidence>
<organism evidence="9 10">
    <name type="scientific">Chitinophaga filiformis</name>
    <name type="common">Myxococcus filiformis</name>
    <name type="synonym">Flexibacter filiformis</name>
    <dbReference type="NCBI Taxonomy" id="104663"/>
    <lineage>
        <taxon>Bacteria</taxon>
        <taxon>Pseudomonadati</taxon>
        <taxon>Bacteroidota</taxon>
        <taxon>Chitinophagia</taxon>
        <taxon>Chitinophagales</taxon>
        <taxon>Chitinophagaceae</taxon>
        <taxon>Chitinophaga</taxon>
    </lineage>
</organism>
<keyword evidence="4 7" id="KW-0812">Transmembrane</keyword>
<dbReference type="NCBIfam" id="TIGR04057">
    <property type="entry name" value="SusC_RagA_signa"/>
    <property type="match status" value="1"/>
</dbReference>
<dbReference type="OrthoDB" id="9768177at2"/>
<comment type="similarity">
    <text evidence="7">Belongs to the TonB-dependent receptor family.</text>
</comment>
<dbReference type="PROSITE" id="PS52016">
    <property type="entry name" value="TONB_DEPENDENT_REC_3"/>
    <property type="match status" value="1"/>
</dbReference>
<name>A0A1G7SAT3_CHIFI</name>
<comment type="subcellular location">
    <subcellularLocation>
        <location evidence="1 7">Cell outer membrane</location>
        <topology evidence="1 7">Multi-pass membrane protein</topology>
    </subcellularLocation>
</comment>
<dbReference type="InterPro" id="IPR008969">
    <property type="entry name" value="CarboxyPept-like_regulatory"/>
</dbReference>
<reference evidence="9 10" key="1">
    <citation type="submission" date="2016-10" db="EMBL/GenBank/DDBJ databases">
        <authorList>
            <person name="de Groot N.N."/>
        </authorList>
    </citation>
    <scope>NUCLEOTIDE SEQUENCE [LARGE SCALE GENOMIC DNA]</scope>
    <source>
        <strain evidence="9 10">DSM 527</strain>
    </source>
</reference>
<dbReference type="InterPro" id="IPR023996">
    <property type="entry name" value="TonB-dep_OMP_SusC/RagA"/>
</dbReference>
<gene>
    <name evidence="9" type="ORF">SAMN04488121_103801</name>
</gene>
<dbReference type="InterPro" id="IPR037066">
    <property type="entry name" value="Plug_dom_sf"/>
</dbReference>
<dbReference type="Gene3D" id="2.170.130.10">
    <property type="entry name" value="TonB-dependent receptor, plug domain"/>
    <property type="match status" value="1"/>
</dbReference>
<dbReference type="SUPFAM" id="SSF56935">
    <property type="entry name" value="Porins"/>
    <property type="match status" value="1"/>
</dbReference>
<evidence type="ECO:0000256" key="4">
    <source>
        <dbReference type="ARBA" id="ARBA00022692"/>
    </source>
</evidence>
<evidence type="ECO:0000256" key="6">
    <source>
        <dbReference type="ARBA" id="ARBA00023237"/>
    </source>
</evidence>
<dbReference type="STRING" id="104663.SAMN04488121_103801"/>
<dbReference type="InterPro" id="IPR036942">
    <property type="entry name" value="Beta-barrel_TonB_sf"/>
</dbReference>
<dbReference type="Pfam" id="PF13715">
    <property type="entry name" value="CarbopepD_reg_2"/>
    <property type="match status" value="1"/>
</dbReference>
<dbReference type="Pfam" id="PF07715">
    <property type="entry name" value="Plug"/>
    <property type="match status" value="1"/>
</dbReference>
<dbReference type="AlphaFoldDB" id="A0A1G7SAT3"/>
<evidence type="ECO:0000313" key="10">
    <source>
        <dbReference type="Proteomes" id="UP000199045"/>
    </source>
</evidence>
<proteinExistence type="inferred from homology"/>
<dbReference type="SUPFAM" id="SSF49464">
    <property type="entry name" value="Carboxypeptidase regulatory domain-like"/>
    <property type="match status" value="1"/>
</dbReference>
<feature type="domain" description="TonB-dependent receptor plug" evidence="8">
    <location>
        <begin position="131"/>
        <end position="247"/>
    </location>
</feature>
<evidence type="ECO:0000256" key="3">
    <source>
        <dbReference type="ARBA" id="ARBA00022452"/>
    </source>
</evidence>
<evidence type="ECO:0000313" key="9">
    <source>
        <dbReference type="EMBL" id="SDG20118.1"/>
    </source>
</evidence>
<evidence type="ECO:0000256" key="2">
    <source>
        <dbReference type="ARBA" id="ARBA00022448"/>
    </source>
</evidence>
<dbReference type="Gene3D" id="2.60.40.1120">
    <property type="entry name" value="Carboxypeptidase-like, regulatory domain"/>
    <property type="match status" value="1"/>
</dbReference>
<dbReference type="Proteomes" id="UP000199045">
    <property type="component" value="Unassembled WGS sequence"/>
</dbReference>
<dbReference type="NCBIfam" id="TIGR04056">
    <property type="entry name" value="OMP_RagA_SusC"/>
    <property type="match status" value="1"/>
</dbReference>
<keyword evidence="5 7" id="KW-0472">Membrane</keyword>
<sequence length="1056" mass="114701">MKFSVTHSLSEASTFSKFQLGRMMLTFLFIFLALSYASAQNISITGRITGDDGTAIPGASITVKGSKTGVHSDNEGFFRLTTSPSAILVISSVGFVPREMAVNRQTTVNVTLKSAVSDLEQVVVIGYGTAKKKDVTGATVSVKGETLREVGAPNIYNQLQGRAAGIDIVNNGSSIGTGGEIRIRGNRSLASSSSSNNAQNGPLLVVDGIPLSGGSINDINPNDIATIDVLKDASATAIYGSRGSGGVIIITTKRGRTGKPVTSYDGYVGISQAMGTYDLFNGQEYAAFKEAAKQGQPNPNNPHPNALTPIEQENLANGVNTDWQKLLLTTAIRTDHNISVAGGNETTLYSFGFGVFRETGVIPDQRFDRGSMHIAIDHKMSKRIKVGFTTTNTMSWANRINTNAYGAATRLSPLYLPYNADGSINFQPAIQQSNDAQQISPLTSIGNNDKIKARTRRFRTLTNVYGELEIIKGLKFKSSLALDWIQTMNNNYTGPGTVFNTNTTTAGATLSQSNDETWSYTVDNSLTYEKTFAEKHKIQAIALHEVVKNFNQSQQFNGQGVPVDYVQDYNFQLANSLTANASGYTDRGLLSYMGRVFYSYDDRYMLTATVRTDGASVLAPGNQWFTYPALSIGWNLSNESFMRKVNWVDNLKLRVGWGISSNQTIAPYTTIGSLSSNFYNYGPGTSPNVNFVSGYLVNTLPNPKLTWESTRGYNIGVDFGFFNNRLSGAIEYYNVNTRDILLSKELPRSRGANSVLVNQGKTAGHGLEITLSSLNVKSRDGFTWNTDLNFSMAREKIVALQPGLTQDVGNGWYVGQPLTVIYDVKKVGIWQLGEKEDAGKYGAAPGDIKIQDVNGNGTIGAEDRQVIGNFQPDFVFGFSNRFAYKNFDLNIVTFGRIGQTVVVTYLTADGGAAGYPFFMNSRVNQYKVNYWTPDNPTNDFPQPDASRDALQYTSTLSYRDGSFIKIRSINLGYNLPSKITNKIGISSMRLYLAAQNPFILWAPLVHDGLGIDPEGNGNGNAVGSTAGGTPVTGRAITVGMGVPPTRQYMFGVNVKF</sequence>
<keyword evidence="6 7" id="KW-0998">Cell outer membrane</keyword>
<accession>A0A1G7SAT3</accession>
<dbReference type="InterPro" id="IPR039426">
    <property type="entry name" value="TonB-dep_rcpt-like"/>
</dbReference>
<dbReference type="EMBL" id="FNBN01000003">
    <property type="protein sequence ID" value="SDG20118.1"/>
    <property type="molecule type" value="Genomic_DNA"/>
</dbReference>